<protein>
    <recommendedName>
        <fullName evidence="3">DUF4276 domain-containing protein</fullName>
    </recommendedName>
</protein>
<accession>A0A2T1C2A5</accession>
<keyword evidence="2" id="KW-1185">Reference proteome</keyword>
<proteinExistence type="predicted"/>
<evidence type="ECO:0000313" key="2">
    <source>
        <dbReference type="Proteomes" id="UP000238762"/>
    </source>
</evidence>
<reference evidence="1 2" key="2">
    <citation type="submission" date="2018-03" db="EMBL/GenBank/DDBJ databases">
        <title>The ancient ancestry and fast evolution of plastids.</title>
        <authorList>
            <person name="Moore K.R."/>
            <person name="Magnabosco C."/>
            <person name="Momper L."/>
            <person name="Gold D.A."/>
            <person name="Bosak T."/>
            <person name="Fournier G.P."/>
        </authorList>
    </citation>
    <scope>NUCLEOTIDE SEQUENCE [LARGE SCALE GENOMIC DNA]</scope>
    <source>
        <strain evidence="1 2">CCAP 1448/3</strain>
    </source>
</reference>
<dbReference type="Proteomes" id="UP000238762">
    <property type="component" value="Unassembled WGS sequence"/>
</dbReference>
<evidence type="ECO:0008006" key="3">
    <source>
        <dbReference type="Google" id="ProtNLM"/>
    </source>
</evidence>
<organism evidence="1 2">
    <name type="scientific">Merismopedia glauca CCAP 1448/3</name>
    <dbReference type="NCBI Taxonomy" id="1296344"/>
    <lineage>
        <taxon>Bacteria</taxon>
        <taxon>Bacillati</taxon>
        <taxon>Cyanobacteriota</taxon>
        <taxon>Cyanophyceae</taxon>
        <taxon>Synechococcales</taxon>
        <taxon>Merismopediaceae</taxon>
        <taxon>Merismopedia</taxon>
    </lineage>
</organism>
<dbReference type="InterPro" id="IPR025455">
    <property type="entry name" value="DUF4276"/>
</dbReference>
<dbReference type="OrthoDB" id="283783at2"/>
<dbReference type="Pfam" id="PF14103">
    <property type="entry name" value="DUF4276"/>
    <property type="match status" value="1"/>
</dbReference>
<evidence type="ECO:0000313" key="1">
    <source>
        <dbReference type="EMBL" id="PSB02399.1"/>
    </source>
</evidence>
<sequence>MHIEFLIEDYSGEEALNKFLPRCLTLEIEYQVRRFNGKQDLLKKLPDRLKGYKAWIPEDWLIVILVDRDNEDCHQLKQKLENIAITAGFITKSNNSCSFQVLNRIMVEELEAWFFGDIPAIIQAYPGVKPSLAQQEKYRDPDAIQGGTWEALERVLQKARYHQGGLDKPKAAREIAEYMTPETNRSKSFQVFYDGLRTWQNRSLD</sequence>
<gene>
    <name evidence="1" type="ORF">C7B64_13215</name>
</gene>
<comment type="caution">
    <text evidence="1">The sequence shown here is derived from an EMBL/GenBank/DDBJ whole genome shotgun (WGS) entry which is preliminary data.</text>
</comment>
<dbReference type="RefSeq" id="WP_106289131.1">
    <property type="nucleotide sequence ID" value="NZ_CAWNTC010000069.1"/>
</dbReference>
<reference evidence="1 2" key="1">
    <citation type="submission" date="2018-02" db="EMBL/GenBank/DDBJ databases">
        <authorList>
            <person name="Cohen D.B."/>
            <person name="Kent A.D."/>
        </authorList>
    </citation>
    <scope>NUCLEOTIDE SEQUENCE [LARGE SCALE GENOMIC DNA]</scope>
    <source>
        <strain evidence="1 2">CCAP 1448/3</strain>
    </source>
</reference>
<dbReference type="EMBL" id="PVWJ01000061">
    <property type="protein sequence ID" value="PSB02399.1"/>
    <property type="molecule type" value="Genomic_DNA"/>
</dbReference>
<name>A0A2T1C2A5_9CYAN</name>
<dbReference type="AlphaFoldDB" id="A0A2T1C2A5"/>